<dbReference type="Pfam" id="PF03950">
    <property type="entry name" value="tRNA-synt_1c_C"/>
    <property type="match status" value="1"/>
</dbReference>
<dbReference type="GO" id="GO:0006424">
    <property type="term" value="P:glutamyl-tRNA aminoacylation"/>
    <property type="evidence" value="ECO:0007669"/>
    <property type="project" value="UniProtKB-UniRule"/>
</dbReference>
<proteinExistence type="inferred from homology"/>
<evidence type="ECO:0000256" key="1">
    <source>
        <dbReference type="ARBA" id="ARBA00005594"/>
    </source>
</evidence>
<evidence type="ECO:0000256" key="5">
    <source>
        <dbReference type="ARBA" id="ARBA00022840"/>
    </source>
</evidence>
<feature type="binding site" evidence="9">
    <location>
        <position position="213"/>
    </location>
    <ligand>
        <name>L-glutamine</name>
        <dbReference type="ChEBI" id="CHEBI:58359"/>
    </ligand>
</feature>
<feature type="domain" description="Glutamyl/glutaminyl-tRNA synthetase class Ib anti-codon binding" evidence="12">
    <location>
        <begin position="341"/>
        <end position="441"/>
    </location>
</feature>
<dbReference type="eggNOG" id="COG0008">
    <property type="taxonomic scope" value="Bacteria"/>
</dbReference>
<dbReference type="FunFam" id="3.40.50.620:FF:000037">
    <property type="entry name" value="Glutamine--tRNA ligase cytoplasmic"/>
    <property type="match status" value="1"/>
</dbReference>
<dbReference type="OrthoDB" id="9801560at2"/>
<dbReference type="Pfam" id="PF20974">
    <property type="entry name" value="tRNA-synt_1c_C2"/>
    <property type="match status" value="1"/>
</dbReference>
<dbReference type="InterPro" id="IPR014729">
    <property type="entry name" value="Rossmann-like_a/b/a_fold"/>
</dbReference>
<name>A0A098QSU3_9SPIO</name>
<evidence type="ECO:0000256" key="3">
    <source>
        <dbReference type="ARBA" id="ARBA00022598"/>
    </source>
</evidence>
<dbReference type="InterPro" id="IPR004514">
    <property type="entry name" value="Gln-tRNA-synth"/>
</dbReference>
<evidence type="ECO:0000256" key="2">
    <source>
        <dbReference type="ARBA" id="ARBA00022490"/>
    </source>
</evidence>
<dbReference type="Proteomes" id="UP000029692">
    <property type="component" value="Unassembled WGS sequence"/>
</dbReference>
<feature type="domain" description="tRNA synthetases class I (E and Q) anti-codon binding" evidence="13">
    <location>
        <begin position="458"/>
        <end position="533"/>
    </location>
</feature>
<feature type="short sequence motif" description="'KMSKS' region" evidence="9">
    <location>
        <begin position="269"/>
        <end position="273"/>
    </location>
</feature>
<dbReference type="Gene3D" id="1.10.1160.10">
    <property type="entry name" value="Glutamyl-trna Synthetase, Domain 2"/>
    <property type="match status" value="1"/>
</dbReference>
<dbReference type="GO" id="GO:0006425">
    <property type="term" value="P:glutaminyl-tRNA aminoacylation"/>
    <property type="evidence" value="ECO:0007669"/>
    <property type="project" value="UniProtKB-UniRule"/>
</dbReference>
<dbReference type="InterPro" id="IPR020059">
    <property type="entry name" value="Glu/Gln-tRNA-synth_Ib_codon-bd"/>
</dbReference>
<feature type="domain" description="Glutamyl/glutaminyl-tRNA synthetase class Ib catalytic" evidence="11">
    <location>
        <begin position="29"/>
        <end position="338"/>
    </location>
</feature>
<protein>
    <recommendedName>
        <fullName evidence="9">Glutamine--tRNA ligase</fullName>
        <ecNumber evidence="9">6.1.1.18</ecNumber>
    </recommendedName>
    <alternativeName>
        <fullName evidence="9">Glutaminyl-tRNA synthetase</fullName>
        <shortName evidence="9">GlnRS</shortName>
    </alternativeName>
</protein>
<feature type="binding site" evidence="9">
    <location>
        <begin position="36"/>
        <end position="38"/>
    </location>
    <ligand>
        <name>ATP</name>
        <dbReference type="ChEBI" id="CHEBI:30616"/>
    </ligand>
</feature>
<dbReference type="STRING" id="1480694.DC28_14990"/>
<feature type="binding site" evidence="9">
    <location>
        <position position="68"/>
    </location>
    <ligand>
        <name>L-glutamine</name>
        <dbReference type="ChEBI" id="CHEBI:58359"/>
    </ligand>
</feature>
<feature type="binding site" evidence="9">
    <location>
        <begin position="270"/>
        <end position="272"/>
    </location>
    <ligand>
        <name>ATP</name>
        <dbReference type="ChEBI" id="CHEBI:30616"/>
    </ligand>
</feature>
<dbReference type="InterPro" id="IPR020058">
    <property type="entry name" value="Glu/Gln-tRNA-synth_Ib_cat-dom"/>
</dbReference>
<keyword evidence="5 9" id="KW-0067">ATP-binding</keyword>
<evidence type="ECO:0000256" key="4">
    <source>
        <dbReference type="ARBA" id="ARBA00022741"/>
    </source>
</evidence>
<dbReference type="RefSeq" id="WP_037550557.1">
    <property type="nucleotide sequence ID" value="NZ_JNUP01000072.1"/>
</dbReference>
<dbReference type="Pfam" id="PF00749">
    <property type="entry name" value="tRNA-synt_1c"/>
    <property type="match status" value="1"/>
</dbReference>
<comment type="caution">
    <text evidence="14">The sequence shown here is derived from an EMBL/GenBank/DDBJ whole genome shotgun (WGS) entry which is preliminary data.</text>
</comment>
<dbReference type="InterPro" id="IPR001412">
    <property type="entry name" value="aa-tRNA-synth_I_CS"/>
</dbReference>
<dbReference type="NCBIfam" id="TIGR00440">
    <property type="entry name" value="glnS"/>
    <property type="match status" value="1"/>
</dbReference>
<dbReference type="FunFam" id="2.40.240.10:FF:000001">
    <property type="entry name" value="Glutamine--tRNA ligase"/>
    <property type="match status" value="1"/>
</dbReference>
<dbReference type="HAMAP" id="MF_00126">
    <property type="entry name" value="Gln_tRNA_synth"/>
    <property type="match status" value="1"/>
</dbReference>
<dbReference type="Gene3D" id="3.40.50.620">
    <property type="entry name" value="HUPs"/>
    <property type="match status" value="1"/>
</dbReference>
<comment type="similarity">
    <text evidence="1 9 10">Belongs to the class-I aminoacyl-tRNA synthetase family.</text>
</comment>
<dbReference type="PROSITE" id="PS00178">
    <property type="entry name" value="AA_TRNA_LIGASE_I"/>
    <property type="match status" value="1"/>
</dbReference>
<dbReference type="PANTHER" id="PTHR43097">
    <property type="entry name" value="GLUTAMINE-TRNA LIGASE"/>
    <property type="match status" value="1"/>
</dbReference>
<evidence type="ECO:0000259" key="12">
    <source>
        <dbReference type="Pfam" id="PF03950"/>
    </source>
</evidence>
<dbReference type="EC" id="6.1.1.18" evidence="9"/>
<dbReference type="InterPro" id="IPR050132">
    <property type="entry name" value="Gln/Glu-tRNA_Ligase"/>
</dbReference>
<keyword evidence="3 9" id="KW-0436">Ligase</keyword>
<dbReference type="GO" id="GO:0005524">
    <property type="term" value="F:ATP binding"/>
    <property type="evidence" value="ECO:0007669"/>
    <property type="project" value="UniProtKB-UniRule"/>
</dbReference>
<dbReference type="NCBIfam" id="NF011291">
    <property type="entry name" value="PRK14703.1"/>
    <property type="match status" value="1"/>
</dbReference>
<dbReference type="FunFam" id="3.90.800.10:FF:000001">
    <property type="entry name" value="Glutamine--tRNA ligase"/>
    <property type="match status" value="1"/>
</dbReference>
<dbReference type="Gene3D" id="2.40.240.10">
    <property type="entry name" value="Ribosomal Protein L25, Chain P"/>
    <property type="match status" value="2"/>
</dbReference>
<organism evidence="14 15">
    <name type="scientific">Spirochaeta lutea</name>
    <dbReference type="NCBI Taxonomy" id="1480694"/>
    <lineage>
        <taxon>Bacteria</taxon>
        <taxon>Pseudomonadati</taxon>
        <taxon>Spirochaetota</taxon>
        <taxon>Spirochaetia</taxon>
        <taxon>Spirochaetales</taxon>
        <taxon>Spirochaetaceae</taxon>
        <taxon>Spirochaeta</taxon>
    </lineage>
</organism>
<comment type="catalytic activity">
    <reaction evidence="8 9">
        <text>tRNA(Gln) + L-glutamine + ATP = L-glutaminyl-tRNA(Gln) + AMP + diphosphate</text>
        <dbReference type="Rhea" id="RHEA:20121"/>
        <dbReference type="Rhea" id="RHEA-COMP:9662"/>
        <dbReference type="Rhea" id="RHEA-COMP:9681"/>
        <dbReference type="ChEBI" id="CHEBI:30616"/>
        <dbReference type="ChEBI" id="CHEBI:33019"/>
        <dbReference type="ChEBI" id="CHEBI:58359"/>
        <dbReference type="ChEBI" id="CHEBI:78442"/>
        <dbReference type="ChEBI" id="CHEBI:78521"/>
        <dbReference type="ChEBI" id="CHEBI:456215"/>
        <dbReference type="EC" id="6.1.1.18"/>
    </reaction>
</comment>
<keyword evidence="7 9" id="KW-0030">Aminoacyl-tRNA synthetase</keyword>
<dbReference type="GO" id="GO:0004819">
    <property type="term" value="F:glutamine-tRNA ligase activity"/>
    <property type="evidence" value="ECO:0007669"/>
    <property type="project" value="UniProtKB-UniRule"/>
</dbReference>
<sequence length="566" mass="65351">MSDETRPGLDFLRQTVKDDMDSGRFPPPVTTRFPPEPNGYLHIGHAKAICLDFGIAEEWQGKTNLRFDDTNPTKEDVEFVDSIKRDIHWLGFDWEDREFFASDYFEQLYQWAQQLISKGLAYVDSQSPEEISKNRGTPTQAGIESPYRTRTVEENLELFQDMRDGKFPDGSCVLRAKIDMAHPNLNMRDPVMYRIKHAHHHRTGDAWCIYPMYDWAHGQSDAIEGITHSMCTLEFENHRPLYNWYLEKLELPNPPRQIEFNRLNLTYTVLSKRKLLELVQKNIVEGWNDPRMPTISGIRRRGYPAGAIRAFVGAMGVSKTEGMVDLSALEYYVREELNRTARRVMVVLDPVKVVITNYPEGKTEQIDAENNPEDESAGWRTIPFSRELFIERADFMEAPPKKYFRLSPGKEVRLKHAYFITCQEVIKDARGIITELRCTYDPESRGGSSPDGRKVKGTLHWVSCQESVDARVRLYDNLFVKPDMGTLEEGKDYLDYLNPESLVEVTAKAEPCMTDAKAGEHYQFLRNGYFTADEIDHLPQDGTLVFNRTVTLKDSWAKMERKGQTN</sequence>
<feature type="short sequence motif" description="'HIGH' region" evidence="9">
    <location>
        <begin position="35"/>
        <end position="45"/>
    </location>
</feature>
<comment type="subcellular location">
    <subcellularLocation>
        <location evidence="9">Cytoplasm</location>
    </subcellularLocation>
</comment>
<dbReference type="InterPro" id="IPR020056">
    <property type="entry name" value="Rbsml_bL25/Gln-tRNA_synth_N"/>
</dbReference>
<keyword evidence="4 9" id="KW-0547">Nucleotide-binding</keyword>
<evidence type="ECO:0000256" key="8">
    <source>
        <dbReference type="ARBA" id="ARBA00048270"/>
    </source>
</evidence>
<comment type="subunit">
    <text evidence="9">Monomer.</text>
</comment>
<dbReference type="InterPro" id="IPR049437">
    <property type="entry name" value="tRNA-synt_1c_C2"/>
</dbReference>
<dbReference type="InterPro" id="IPR011035">
    <property type="entry name" value="Ribosomal_bL25/Gln-tRNA_synth"/>
</dbReference>
<dbReference type="SUPFAM" id="SSF52374">
    <property type="entry name" value="Nucleotidylyl transferase"/>
    <property type="match status" value="1"/>
</dbReference>
<dbReference type="PANTHER" id="PTHR43097:SF5">
    <property type="entry name" value="GLUTAMATE--TRNA LIGASE"/>
    <property type="match status" value="1"/>
</dbReference>
<dbReference type="SUPFAM" id="SSF50715">
    <property type="entry name" value="Ribosomal protein L25-like"/>
    <property type="match status" value="1"/>
</dbReference>
<evidence type="ECO:0000259" key="11">
    <source>
        <dbReference type="Pfam" id="PF00749"/>
    </source>
</evidence>
<evidence type="ECO:0000313" key="15">
    <source>
        <dbReference type="Proteomes" id="UP000029692"/>
    </source>
</evidence>
<dbReference type="InterPro" id="IPR000924">
    <property type="entry name" value="Glu/Gln-tRNA-synth"/>
</dbReference>
<evidence type="ECO:0000256" key="10">
    <source>
        <dbReference type="RuleBase" id="RU363037"/>
    </source>
</evidence>
<dbReference type="EMBL" id="JNUP01000072">
    <property type="protein sequence ID" value="KGE70794.1"/>
    <property type="molecule type" value="Genomic_DNA"/>
</dbReference>
<evidence type="ECO:0000256" key="6">
    <source>
        <dbReference type="ARBA" id="ARBA00022917"/>
    </source>
</evidence>
<comment type="caution">
    <text evidence="9">Lacks conserved residue(s) required for the propagation of feature annotation.</text>
</comment>
<dbReference type="GO" id="GO:0005829">
    <property type="term" value="C:cytosol"/>
    <property type="evidence" value="ECO:0007669"/>
    <property type="project" value="TreeGrafter"/>
</dbReference>
<feature type="binding site" evidence="9">
    <location>
        <begin position="42"/>
        <end position="48"/>
    </location>
    <ligand>
        <name>ATP</name>
        <dbReference type="ChEBI" id="CHEBI:30616"/>
    </ligand>
</feature>
<dbReference type="Gene3D" id="3.90.800.10">
    <property type="entry name" value="Glutamyl-tRNA Synthetase, Domain 3"/>
    <property type="match status" value="1"/>
</dbReference>
<feature type="binding site" evidence="9">
    <location>
        <position position="232"/>
    </location>
    <ligand>
        <name>ATP</name>
        <dbReference type="ChEBI" id="CHEBI:30616"/>
    </ligand>
</feature>
<feature type="binding site" evidence="9">
    <location>
        <begin position="262"/>
        <end position="263"/>
    </location>
    <ligand>
        <name>ATP</name>
        <dbReference type="ChEBI" id="CHEBI:30616"/>
    </ligand>
</feature>
<dbReference type="FunFam" id="1.10.1160.10:FF:000001">
    <property type="entry name" value="Glutamine--tRNA ligase"/>
    <property type="match status" value="1"/>
</dbReference>
<dbReference type="InterPro" id="IPR020061">
    <property type="entry name" value="Glu_tRNA_lig_a-bdl"/>
</dbReference>
<keyword evidence="15" id="KW-1185">Reference proteome</keyword>
<evidence type="ECO:0000259" key="13">
    <source>
        <dbReference type="Pfam" id="PF20974"/>
    </source>
</evidence>
<gene>
    <name evidence="9" type="primary">glnS</name>
    <name evidence="14" type="ORF">DC28_14990</name>
</gene>
<reference evidence="14 15" key="1">
    <citation type="submission" date="2014-05" db="EMBL/GenBank/DDBJ databases">
        <title>De novo Genome Sequence of Spirocheata sp.</title>
        <authorList>
            <person name="Shivani Y."/>
            <person name="Subhash Y."/>
            <person name="Tushar L."/>
            <person name="Sasikala C."/>
            <person name="Ramana C.V."/>
        </authorList>
    </citation>
    <scope>NUCLEOTIDE SEQUENCE [LARGE SCALE GENOMIC DNA]</scope>
    <source>
        <strain evidence="14 15">JC230</strain>
    </source>
</reference>
<dbReference type="AlphaFoldDB" id="A0A098QSU3"/>
<evidence type="ECO:0000313" key="14">
    <source>
        <dbReference type="EMBL" id="KGE70794.1"/>
    </source>
</evidence>
<dbReference type="InterPro" id="IPR022861">
    <property type="entry name" value="Gln_tRNA_ligase_bac"/>
</dbReference>
<evidence type="ECO:0000256" key="9">
    <source>
        <dbReference type="HAMAP-Rule" id="MF_00126"/>
    </source>
</evidence>
<accession>A0A098QSU3</accession>
<dbReference type="PRINTS" id="PR00987">
    <property type="entry name" value="TRNASYNTHGLU"/>
</dbReference>
<evidence type="ECO:0000256" key="7">
    <source>
        <dbReference type="ARBA" id="ARBA00023146"/>
    </source>
</evidence>
<keyword evidence="2 9" id="KW-0963">Cytoplasm</keyword>
<keyword evidence="6 9" id="KW-0648">Protein biosynthesis</keyword>